<protein>
    <recommendedName>
        <fullName evidence="3">Tetratricopeptide repeat protein</fullName>
    </recommendedName>
</protein>
<proteinExistence type="predicted"/>
<dbReference type="EMBL" id="CP155573">
    <property type="protein sequence ID" value="XFO69293.1"/>
    <property type="molecule type" value="Genomic_DNA"/>
</dbReference>
<keyword evidence="2" id="KW-1185">Reference proteome</keyword>
<reference evidence="1" key="1">
    <citation type="submission" date="2024-05" db="EMBL/GenBank/DDBJ databases">
        <title>Isolation and characterization of Sporomusa carbonis sp. nov., a carboxydotrophic hydrogenogen in the genus of Sporomusa isolated from a charcoal burning pile.</title>
        <authorList>
            <person name="Boeer T."/>
            <person name="Rosenbaum F."/>
            <person name="Eysell L."/>
            <person name="Mueller V."/>
            <person name="Daniel R."/>
            <person name="Poehlein A."/>
        </authorList>
    </citation>
    <scope>NUCLEOTIDE SEQUENCE [LARGE SCALE GENOMIC DNA]</scope>
    <source>
        <strain evidence="1">DSM 10669</strain>
    </source>
</reference>
<accession>A0ABZ3IUW5</accession>
<name>A0ABZ3IUW5_9FIRM</name>
<evidence type="ECO:0000313" key="2">
    <source>
        <dbReference type="Proteomes" id="UP000216752"/>
    </source>
</evidence>
<dbReference type="InterPro" id="IPR011990">
    <property type="entry name" value="TPR-like_helical_dom_sf"/>
</dbReference>
<evidence type="ECO:0000313" key="1">
    <source>
        <dbReference type="EMBL" id="XFO69293.1"/>
    </source>
</evidence>
<dbReference type="Gene3D" id="1.25.40.10">
    <property type="entry name" value="Tetratricopeptide repeat domain"/>
    <property type="match status" value="1"/>
</dbReference>
<evidence type="ECO:0008006" key="3">
    <source>
        <dbReference type="Google" id="ProtNLM"/>
    </source>
</evidence>
<dbReference type="Proteomes" id="UP000216752">
    <property type="component" value="Chromosome"/>
</dbReference>
<gene>
    <name evidence="1" type="ORF">SPSIL_055250</name>
</gene>
<dbReference type="SUPFAM" id="SSF48452">
    <property type="entry name" value="TPR-like"/>
    <property type="match status" value="1"/>
</dbReference>
<sequence>MSKQSEISDEKITVGARVSAEAVGVLKQYEIPISDVIEAGILYFLCLDDADKVAYYLKNSFDVVDRSDYKIPHTTWPECIKEILNLSKTVDVKTEVKNFRAAAKWMPDKGEARISQLKLKNLTIAEIIKKADELTLGGRVQETIPYYDYAIMLSTKLGSPQITGEVYLKLGDASRDMGNFSLALSAYAFAEQNFEKEATPQNLADLSYSRGVCFQLWGKHTESYAYLKKARELYDSIGDADNLFKTHSRLSISLDSLETKDAVEACNEVLAYFTQLRSQFIAKIDSSANR</sequence>
<organism evidence="1 2">
    <name type="scientific">Sporomusa silvacetica DSM 10669</name>
    <dbReference type="NCBI Taxonomy" id="1123289"/>
    <lineage>
        <taxon>Bacteria</taxon>
        <taxon>Bacillati</taxon>
        <taxon>Bacillota</taxon>
        <taxon>Negativicutes</taxon>
        <taxon>Selenomonadales</taxon>
        <taxon>Sporomusaceae</taxon>
        <taxon>Sporomusa</taxon>
    </lineage>
</organism>